<dbReference type="InterPro" id="IPR016177">
    <property type="entry name" value="DNA-bd_dom_sf"/>
</dbReference>
<dbReference type="Gene3D" id="3.90.75.20">
    <property type="match status" value="1"/>
</dbReference>
<dbReference type="InterPro" id="IPR001471">
    <property type="entry name" value="AP2/ERF_dom"/>
</dbReference>
<keyword evidence="1" id="KW-0805">Transcription regulation</keyword>
<evidence type="ECO:0000256" key="4">
    <source>
        <dbReference type="SAM" id="MobiDB-lite"/>
    </source>
</evidence>
<evidence type="ECO:0000256" key="1">
    <source>
        <dbReference type="ARBA" id="ARBA00023015"/>
    </source>
</evidence>
<dbReference type="InterPro" id="IPR003615">
    <property type="entry name" value="HNH_nuc"/>
</dbReference>
<dbReference type="InterPro" id="IPR036955">
    <property type="entry name" value="AP2/ERF_dom_sf"/>
</dbReference>
<evidence type="ECO:0000313" key="6">
    <source>
        <dbReference type="EMBL" id="TGA95627.1"/>
    </source>
</evidence>
<gene>
    <name evidence="6" type="ORF">E4665_17800</name>
</gene>
<sequence length="207" mass="23415">MAGKCSYCGSTHRVARFRGGNLFCLKHYLQMRTYGKCFDGSKPRQRKNSIILKDDYTVIVTANGDKVLVDNPIVPKIINPSWCISKTGYVVANINHKVVKMHRLILKCSDDKVVDHINGNRLDNRLKNLRICSAKNNSRNKGVGKNNSSGVPGVSKTPNGKWRARIMVDRKEIALGRYEDFEKAVQARKQAEIKYFGKYGRIASREV</sequence>
<dbReference type="RefSeq" id="WP_135350144.1">
    <property type="nucleotide sequence ID" value="NZ_SRJD01000044.1"/>
</dbReference>
<accession>A0A4Z0GII7</accession>
<dbReference type="OrthoDB" id="8974199at2"/>
<dbReference type="GO" id="GO:0003700">
    <property type="term" value="F:DNA-binding transcription factor activity"/>
    <property type="evidence" value="ECO:0007669"/>
    <property type="project" value="InterPro"/>
</dbReference>
<evidence type="ECO:0000256" key="3">
    <source>
        <dbReference type="ARBA" id="ARBA00023163"/>
    </source>
</evidence>
<keyword evidence="2" id="KW-0238">DNA-binding</keyword>
<dbReference type="Proteomes" id="UP000298347">
    <property type="component" value="Unassembled WGS sequence"/>
</dbReference>
<dbReference type="AlphaFoldDB" id="A0A4Z0GII7"/>
<dbReference type="Gene3D" id="3.30.730.10">
    <property type="entry name" value="AP2/ERF domain"/>
    <property type="match status" value="1"/>
</dbReference>
<reference evidence="6 7" key="1">
    <citation type="journal article" date="2015" name="Int. J. Syst. Evol. Microbiol.">
        <title>Sporolactobacillus shoreae sp. nov. and Sporolactobacillus spathodeae sp. nov., two spore-forming lactic acid bacteria isolated from tree barks in Thailand.</title>
        <authorList>
            <person name="Thamacharoensuk T."/>
            <person name="Kitahara M."/>
            <person name="Ohkuma M."/>
            <person name="Thongchul N."/>
            <person name="Tanasupawat S."/>
        </authorList>
    </citation>
    <scope>NUCLEOTIDE SEQUENCE [LARGE SCALE GENOMIC DNA]</scope>
    <source>
        <strain evidence="6 7">BK92</strain>
    </source>
</reference>
<dbReference type="SUPFAM" id="SSF54171">
    <property type="entry name" value="DNA-binding domain"/>
    <property type="match status" value="1"/>
</dbReference>
<feature type="region of interest" description="Disordered" evidence="4">
    <location>
        <begin position="137"/>
        <end position="157"/>
    </location>
</feature>
<feature type="domain" description="AP2/ERF" evidence="5">
    <location>
        <begin position="150"/>
        <end position="206"/>
    </location>
</feature>
<evidence type="ECO:0000313" key="7">
    <source>
        <dbReference type="Proteomes" id="UP000298347"/>
    </source>
</evidence>
<dbReference type="EMBL" id="SRJD01000044">
    <property type="protein sequence ID" value="TGA95627.1"/>
    <property type="molecule type" value="Genomic_DNA"/>
</dbReference>
<dbReference type="SUPFAM" id="SSF54060">
    <property type="entry name" value="His-Me finger endonucleases"/>
    <property type="match status" value="1"/>
</dbReference>
<organism evidence="6 7">
    <name type="scientific">Sporolactobacillus shoreae</name>
    <dbReference type="NCBI Taxonomy" id="1465501"/>
    <lineage>
        <taxon>Bacteria</taxon>
        <taxon>Bacillati</taxon>
        <taxon>Bacillota</taxon>
        <taxon>Bacilli</taxon>
        <taxon>Bacillales</taxon>
        <taxon>Sporolactobacillaceae</taxon>
        <taxon>Sporolactobacillus</taxon>
    </lineage>
</organism>
<dbReference type="GO" id="GO:0003677">
    <property type="term" value="F:DNA binding"/>
    <property type="evidence" value="ECO:0007669"/>
    <property type="project" value="UniProtKB-KW"/>
</dbReference>
<keyword evidence="3" id="KW-0804">Transcription</keyword>
<proteinExistence type="predicted"/>
<name>A0A4Z0GII7_9BACL</name>
<protein>
    <recommendedName>
        <fullName evidence="5">AP2/ERF domain-containing protein</fullName>
    </recommendedName>
</protein>
<dbReference type="InterPro" id="IPR044925">
    <property type="entry name" value="His-Me_finger_sf"/>
</dbReference>
<keyword evidence="7" id="KW-1185">Reference proteome</keyword>
<evidence type="ECO:0000259" key="5">
    <source>
        <dbReference type="PROSITE" id="PS51032"/>
    </source>
</evidence>
<evidence type="ECO:0000256" key="2">
    <source>
        <dbReference type="ARBA" id="ARBA00023125"/>
    </source>
</evidence>
<dbReference type="Pfam" id="PF13392">
    <property type="entry name" value="HNH_3"/>
    <property type="match status" value="1"/>
</dbReference>
<comment type="caution">
    <text evidence="6">The sequence shown here is derived from an EMBL/GenBank/DDBJ whole genome shotgun (WGS) entry which is preliminary data.</text>
</comment>
<dbReference type="PROSITE" id="PS51032">
    <property type="entry name" value="AP2_ERF"/>
    <property type="match status" value="1"/>
</dbReference>
<feature type="compositionally biased region" description="Polar residues" evidence="4">
    <location>
        <begin position="137"/>
        <end position="150"/>
    </location>
</feature>